<dbReference type="InterPro" id="IPR012337">
    <property type="entry name" value="RNaseH-like_sf"/>
</dbReference>
<proteinExistence type="predicted"/>
<keyword evidence="4" id="KW-1185">Reference proteome</keyword>
<dbReference type="SUPFAM" id="SSF53098">
    <property type="entry name" value="Ribonuclease H-like"/>
    <property type="match status" value="1"/>
</dbReference>
<dbReference type="EMBL" id="JAPWTJ010001592">
    <property type="protein sequence ID" value="KAJ8970668.1"/>
    <property type="molecule type" value="Genomic_DNA"/>
</dbReference>
<dbReference type="InterPro" id="IPR036397">
    <property type="entry name" value="RNaseH_sf"/>
</dbReference>
<organism evidence="3 4">
    <name type="scientific">Molorchus minor</name>
    <dbReference type="NCBI Taxonomy" id="1323400"/>
    <lineage>
        <taxon>Eukaryota</taxon>
        <taxon>Metazoa</taxon>
        <taxon>Ecdysozoa</taxon>
        <taxon>Arthropoda</taxon>
        <taxon>Hexapoda</taxon>
        <taxon>Insecta</taxon>
        <taxon>Pterygota</taxon>
        <taxon>Neoptera</taxon>
        <taxon>Endopterygota</taxon>
        <taxon>Coleoptera</taxon>
        <taxon>Polyphaga</taxon>
        <taxon>Cucujiformia</taxon>
        <taxon>Chrysomeloidea</taxon>
        <taxon>Cerambycidae</taxon>
        <taxon>Lamiinae</taxon>
        <taxon>Monochamini</taxon>
        <taxon>Molorchus</taxon>
    </lineage>
</organism>
<evidence type="ECO:0000313" key="3">
    <source>
        <dbReference type="EMBL" id="KAJ8970668.1"/>
    </source>
</evidence>
<protein>
    <recommendedName>
        <fullName evidence="2">RNase H type-1 domain-containing protein</fullName>
    </recommendedName>
</protein>
<dbReference type="Gene3D" id="3.30.420.10">
    <property type="entry name" value="Ribonuclease H-like superfamily/Ribonuclease H"/>
    <property type="match status" value="1"/>
</dbReference>
<comment type="caution">
    <text evidence="3">The sequence shown here is derived from an EMBL/GenBank/DDBJ whole genome shotgun (WGS) entry which is preliminary data.</text>
</comment>
<gene>
    <name evidence="3" type="ORF">NQ317_007977</name>
</gene>
<dbReference type="PROSITE" id="PS50879">
    <property type="entry name" value="RNASE_H_1"/>
    <property type="match status" value="1"/>
</dbReference>
<evidence type="ECO:0000313" key="4">
    <source>
        <dbReference type="Proteomes" id="UP001162164"/>
    </source>
</evidence>
<dbReference type="InterPro" id="IPR002156">
    <property type="entry name" value="RNaseH_domain"/>
</dbReference>
<reference evidence="3" key="1">
    <citation type="journal article" date="2023" name="Insect Mol. Biol.">
        <title>Genome sequencing provides insights into the evolution of gene families encoding plant cell wall-degrading enzymes in longhorned beetles.</title>
        <authorList>
            <person name="Shin N.R."/>
            <person name="Okamura Y."/>
            <person name="Kirsch R."/>
            <person name="Pauchet Y."/>
        </authorList>
    </citation>
    <scope>NUCLEOTIDE SEQUENCE</scope>
    <source>
        <strain evidence="3">MMC_N1</strain>
    </source>
</reference>
<evidence type="ECO:0000259" key="2">
    <source>
        <dbReference type="PROSITE" id="PS50879"/>
    </source>
</evidence>
<accession>A0ABQ9J1K3</accession>
<name>A0ABQ9J1K3_9CUCU</name>
<feature type="compositionally biased region" description="Polar residues" evidence="1">
    <location>
        <begin position="59"/>
        <end position="72"/>
    </location>
</feature>
<dbReference type="Pfam" id="PF00075">
    <property type="entry name" value="RNase_H"/>
    <property type="match status" value="1"/>
</dbReference>
<dbReference type="Proteomes" id="UP001162164">
    <property type="component" value="Unassembled WGS sequence"/>
</dbReference>
<evidence type="ECO:0000256" key="1">
    <source>
        <dbReference type="SAM" id="MobiDB-lite"/>
    </source>
</evidence>
<feature type="domain" description="RNase H type-1" evidence="2">
    <location>
        <begin position="1"/>
        <end position="62"/>
    </location>
</feature>
<feature type="region of interest" description="Disordered" evidence="1">
    <location>
        <begin position="51"/>
        <end position="72"/>
    </location>
</feature>
<sequence length="72" mass="7895">MEHQGSLQDICAPRTKSALVQECGDALEQLARQKEVALVWVPGHIGVPVNERTDELARSESTGSRVPSISRR</sequence>